<evidence type="ECO:0000313" key="2">
    <source>
        <dbReference type="EMBL" id="SVC46404.1"/>
    </source>
</evidence>
<feature type="compositionally biased region" description="Basic and acidic residues" evidence="1">
    <location>
        <begin position="236"/>
        <end position="246"/>
    </location>
</feature>
<evidence type="ECO:0000256" key="1">
    <source>
        <dbReference type="SAM" id="MobiDB-lite"/>
    </source>
</evidence>
<sequence length="255" mass="28250">MFKNKDFGRDCFEDRLVISAEVFGVEGISTWDRPDSSADEFSGFSLGANRYGLLCSDSNVRGEPPEGTNYDLLTKIALVEGRDVESAIDAVERAVQKRPYWCANLLMVDDEMVAGLDVRGNEIAVECHPDRLTRTNHHLQFGTTPADQDTTTSRPRLLSSADRLVKAECLEDILSLQSSHDQGNTGICSHSAYPTVYSYLLHRQPDEIRLLVSQGQPCRTVKRHDLRLPLGGHWSPRGEAELRDGYPSEAAVSAG</sequence>
<feature type="region of interest" description="Disordered" evidence="1">
    <location>
        <begin position="232"/>
        <end position="255"/>
    </location>
</feature>
<proteinExistence type="predicted"/>
<organism evidence="2">
    <name type="scientific">marine metagenome</name>
    <dbReference type="NCBI Taxonomy" id="408172"/>
    <lineage>
        <taxon>unclassified sequences</taxon>
        <taxon>metagenomes</taxon>
        <taxon>ecological metagenomes</taxon>
    </lineage>
</organism>
<dbReference type="AlphaFoldDB" id="A0A382MBU1"/>
<name>A0A382MBU1_9ZZZZ</name>
<dbReference type="EMBL" id="UINC01092645">
    <property type="protein sequence ID" value="SVC46404.1"/>
    <property type="molecule type" value="Genomic_DNA"/>
</dbReference>
<dbReference type="Gene3D" id="3.60.60.10">
    <property type="entry name" value="Penicillin V Acylase, Chain A"/>
    <property type="match status" value="1"/>
</dbReference>
<protein>
    <recommendedName>
        <fullName evidence="3">Choloylglycine hydrolase/NAAA C-terminal domain-containing protein</fullName>
    </recommendedName>
</protein>
<gene>
    <name evidence="2" type="ORF">METZ01_LOCUS299258</name>
</gene>
<feature type="non-terminal residue" evidence="2">
    <location>
        <position position="255"/>
    </location>
</feature>
<reference evidence="2" key="1">
    <citation type="submission" date="2018-05" db="EMBL/GenBank/DDBJ databases">
        <authorList>
            <person name="Lanie J.A."/>
            <person name="Ng W.-L."/>
            <person name="Kazmierczak K.M."/>
            <person name="Andrzejewski T.M."/>
            <person name="Davidsen T.M."/>
            <person name="Wayne K.J."/>
            <person name="Tettelin H."/>
            <person name="Glass J.I."/>
            <person name="Rusch D."/>
            <person name="Podicherti R."/>
            <person name="Tsui H.-C.T."/>
            <person name="Winkler M.E."/>
        </authorList>
    </citation>
    <scope>NUCLEOTIDE SEQUENCE</scope>
</reference>
<accession>A0A382MBU1</accession>
<evidence type="ECO:0008006" key="3">
    <source>
        <dbReference type="Google" id="ProtNLM"/>
    </source>
</evidence>